<feature type="repeat" description="TPR" evidence="3">
    <location>
        <begin position="363"/>
        <end position="396"/>
    </location>
</feature>
<feature type="signal peptide" evidence="4">
    <location>
        <begin position="1"/>
        <end position="25"/>
    </location>
</feature>
<name>A0A5C7AA13_9BACT</name>
<evidence type="ECO:0000256" key="2">
    <source>
        <dbReference type="ARBA" id="ARBA00022801"/>
    </source>
</evidence>
<dbReference type="SUPFAM" id="SSF48452">
    <property type="entry name" value="TPR-like"/>
    <property type="match status" value="1"/>
</dbReference>
<dbReference type="OrthoDB" id="9784036at2"/>
<dbReference type="Proteomes" id="UP000321935">
    <property type="component" value="Unassembled WGS sequence"/>
</dbReference>
<dbReference type="GO" id="GO:0016788">
    <property type="term" value="F:hydrolase activity, acting on ester bonds"/>
    <property type="evidence" value="ECO:0007669"/>
    <property type="project" value="TreeGrafter"/>
</dbReference>
<sequence>MMSSLIQKAMLCLAILFSIISETNAQFLSQIGLKDSVYSEILQESRPFFVQFPEEFDPQSDKKYPVAFILDGEILFPALTVTQNFYMGGFLPDMILIGVSNQENRTRDLTPSVVEPSYGPNGGAAQFLRFVGEELIPYVEENYPASDYRTLIGHSYGGLFSIYTLIHQPELFENYLAIDPSLDWDDQLMLKQAKEFFANGNFSGKSLYISLSGQLHRQKAEITIDNVMDDDSEFTLFARSNIAFAELCRVYSDQGLAFDWEIFPNDLHGTVPLPSLRNGMISLFDWFRMEKTELFNIPETPTSELLDILNYRAEKLRSHFGFEVPPFPEDLITMSGYMNMDMGQMEKAKMFFDQGLKYFPKSANMYDSMADYYVENNDFESALAYVKKAFELSGSEYHKKRMEEFGSKK</sequence>
<dbReference type="InterPro" id="IPR000801">
    <property type="entry name" value="Esterase-like"/>
</dbReference>
<dbReference type="InterPro" id="IPR029058">
    <property type="entry name" value="AB_hydrolase_fold"/>
</dbReference>
<accession>A0A5C7AA13</accession>
<protein>
    <submittedName>
        <fullName evidence="5">Esterase</fullName>
    </submittedName>
</protein>
<keyword evidence="3" id="KW-0802">TPR repeat</keyword>
<dbReference type="InterPro" id="IPR052558">
    <property type="entry name" value="Siderophore_Hydrolase_D"/>
</dbReference>
<gene>
    <name evidence="5" type="ORF">ESV85_19840</name>
</gene>
<evidence type="ECO:0000313" key="6">
    <source>
        <dbReference type="Proteomes" id="UP000321935"/>
    </source>
</evidence>
<evidence type="ECO:0000256" key="4">
    <source>
        <dbReference type="SAM" id="SignalP"/>
    </source>
</evidence>
<dbReference type="InterPro" id="IPR011990">
    <property type="entry name" value="TPR-like_helical_dom_sf"/>
</dbReference>
<dbReference type="InterPro" id="IPR019734">
    <property type="entry name" value="TPR_rpt"/>
</dbReference>
<evidence type="ECO:0000256" key="3">
    <source>
        <dbReference type="PROSITE-ProRule" id="PRU00339"/>
    </source>
</evidence>
<evidence type="ECO:0000313" key="5">
    <source>
        <dbReference type="EMBL" id="TXE03739.1"/>
    </source>
</evidence>
<proteinExistence type="inferred from homology"/>
<comment type="similarity">
    <text evidence="1">Belongs to the esterase D family.</text>
</comment>
<dbReference type="SUPFAM" id="SSF53474">
    <property type="entry name" value="alpha/beta-Hydrolases"/>
    <property type="match status" value="1"/>
</dbReference>
<dbReference type="AlphaFoldDB" id="A0A5C7AA13"/>
<keyword evidence="4" id="KW-0732">Signal</keyword>
<keyword evidence="2" id="KW-0378">Hydrolase</keyword>
<dbReference type="Pfam" id="PF00756">
    <property type="entry name" value="Esterase"/>
    <property type="match status" value="1"/>
</dbReference>
<organism evidence="5 6">
    <name type="scientific">Algoriphagus aquimarinus</name>
    <dbReference type="NCBI Taxonomy" id="237018"/>
    <lineage>
        <taxon>Bacteria</taxon>
        <taxon>Pseudomonadati</taxon>
        <taxon>Bacteroidota</taxon>
        <taxon>Cytophagia</taxon>
        <taxon>Cytophagales</taxon>
        <taxon>Cyclobacteriaceae</taxon>
        <taxon>Algoriphagus</taxon>
    </lineage>
</organism>
<comment type="caution">
    <text evidence="5">The sequence shown here is derived from an EMBL/GenBank/DDBJ whole genome shotgun (WGS) entry which is preliminary data.</text>
</comment>
<dbReference type="PANTHER" id="PTHR40841:SF2">
    <property type="entry name" value="SIDEROPHORE-DEGRADING ESTERASE (EUROFUNG)"/>
    <property type="match status" value="1"/>
</dbReference>
<dbReference type="EMBL" id="VORW01000023">
    <property type="protein sequence ID" value="TXE03739.1"/>
    <property type="molecule type" value="Genomic_DNA"/>
</dbReference>
<dbReference type="Gene3D" id="3.40.50.1820">
    <property type="entry name" value="alpha/beta hydrolase"/>
    <property type="match status" value="1"/>
</dbReference>
<feature type="chain" id="PRO_5022903086" evidence="4">
    <location>
        <begin position="26"/>
        <end position="409"/>
    </location>
</feature>
<dbReference type="PANTHER" id="PTHR40841">
    <property type="entry name" value="SIDEROPHORE TRIACETYLFUSARININE C ESTERASE"/>
    <property type="match status" value="1"/>
</dbReference>
<evidence type="ECO:0000256" key="1">
    <source>
        <dbReference type="ARBA" id="ARBA00005622"/>
    </source>
</evidence>
<reference evidence="5 6" key="1">
    <citation type="submission" date="2019-08" db="EMBL/GenBank/DDBJ databases">
        <title>Genomes sequence of Algoriphagus aquimarinus ACAM450.</title>
        <authorList>
            <person name="Bowman J.P."/>
        </authorList>
    </citation>
    <scope>NUCLEOTIDE SEQUENCE [LARGE SCALE GENOMIC DNA]</scope>
    <source>
        <strain evidence="5 6">ACAM 450</strain>
    </source>
</reference>
<dbReference type="PROSITE" id="PS50005">
    <property type="entry name" value="TPR"/>
    <property type="match status" value="1"/>
</dbReference>
<dbReference type="Pfam" id="PF13181">
    <property type="entry name" value="TPR_8"/>
    <property type="match status" value="2"/>
</dbReference>